<dbReference type="Proteomes" id="UP000365824">
    <property type="component" value="Unassembled WGS sequence"/>
</dbReference>
<sequence>MKMLIYITMFLTLGIWFASCKTSRNIGMQKQVDYRGEFQFLRNAVESLRTDVSKQTKITTDKLSDLKIENTTVYFSSPDSIGKQYPIKESTTTASKREQERMEIDETLSLALKQFSNRLDSLNGKVDVMLNLKEKIVEISWWDIYKGKLYCAIVGLLIIIFLHYGYRNK</sequence>
<reference evidence="1 2" key="1">
    <citation type="journal article" date="2019" name="Nat. Med.">
        <title>A library of human gut bacterial isolates paired with longitudinal multiomics data enables mechanistic microbiome research.</title>
        <authorList>
            <person name="Poyet M."/>
            <person name="Groussin M."/>
            <person name="Gibbons S.M."/>
            <person name="Avila-Pacheco J."/>
            <person name="Jiang X."/>
            <person name="Kearney S.M."/>
            <person name="Perrotta A.R."/>
            <person name="Berdy B."/>
            <person name="Zhao S."/>
            <person name="Lieberman T.D."/>
            <person name="Swanson P.K."/>
            <person name="Smith M."/>
            <person name="Roesemann S."/>
            <person name="Alexander J.E."/>
            <person name="Rich S.A."/>
            <person name="Livny J."/>
            <person name="Vlamakis H."/>
            <person name="Clish C."/>
            <person name="Bullock K."/>
            <person name="Deik A."/>
            <person name="Scott J."/>
            <person name="Pierce K.A."/>
            <person name="Xavier R.J."/>
            <person name="Alm E.J."/>
        </authorList>
    </citation>
    <scope>NUCLEOTIDE SEQUENCE [LARGE SCALE GENOMIC DNA]</scope>
    <source>
        <strain evidence="1 2">BIOML-A160</strain>
    </source>
</reference>
<evidence type="ECO:0000313" key="2">
    <source>
        <dbReference type="Proteomes" id="UP000365824"/>
    </source>
</evidence>
<evidence type="ECO:0000313" key="1">
    <source>
        <dbReference type="EMBL" id="KAA3928873.1"/>
    </source>
</evidence>
<comment type="caution">
    <text evidence="1">The sequence shown here is derived from an EMBL/GenBank/DDBJ whole genome shotgun (WGS) entry which is preliminary data.</text>
</comment>
<keyword evidence="1" id="KW-0808">Transferase</keyword>
<dbReference type="EMBL" id="VWLB01000015">
    <property type="protein sequence ID" value="KAA3928873.1"/>
    <property type="molecule type" value="Genomic_DNA"/>
</dbReference>
<dbReference type="GO" id="GO:0016301">
    <property type="term" value="F:kinase activity"/>
    <property type="evidence" value="ECO:0007669"/>
    <property type="project" value="UniProtKB-KW"/>
</dbReference>
<dbReference type="AlphaFoldDB" id="A0A139KX39"/>
<protein>
    <submittedName>
        <fullName evidence="1">Histidine kinase</fullName>
    </submittedName>
</protein>
<proteinExistence type="predicted"/>
<gene>
    <name evidence="1" type="ORF">F3F25_10830</name>
</gene>
<name>A0A139KX39_BACOV</name>
<accession>A0A139KX39</accession>
<keyword evidence="1" id="KW-0418">Kinase</keyword>
<dbReference type="PROSITE" id="PS51257">
    <property type="entry name" value="PROKAR_LIPOPROTEIN"/>
    <property type="match status" value="1"/>
</dbReference>
<organism evidence="1 2">
    <name type="scientific">Bacteroides ovatus</name>
    <dbReference type="NCBI Taxonomy" id="28116"/>
    <lineage>
        <taxon>Bacteria</taxon>
        <taxon>Pseudomonadati</taxon>
        <taxon>Bacteroidota</taxon>
        <taxon>Bacteroidia</taxon>
        <taxon>Bacteroidales</taxon>
        <taxon>Bacteroidaceae</taxon>
        <taxon>Bacteroides</taxon>
    </lineage>
</organism>
<dbReference type="RefSeq" id="WP_009039441.1">
    <property type="nucleotide sequence ID" value="NZ_JAQEVI010000003.1"/>
</dbReference>